<dbReference type="SUPFAM" id="SSF52266">
    <property type="entry name" value="SGNH hydrolase"/>
    <property type="match status" value="1"/>
</dbReference>
<name>A0A383D540_9ZZZZ</name>
<sequence length="237" mass="26601">FPVLAKDQTLPDPDGKPADMSKPVQVYILMGQSNMLNFGKIKGDKDGTLENAVKNKNLYPYLIDEDDNWTVRKDVRNVRVMGSGTGAMRGFNNEWMTIKGNIGPEIGIGHHVGEVTDAPVMVLKSCIGNRALGWDLLPPGSESFEFTDKKGVTWVHPGYKGTPERWVKDTEPKKIGWYAGMQYDGDTARAKKVLAELDKYYPGAKEYEVAGFFWWQGDRDRRSAALSGRYEKNLVHL</sequence>
<dbReference type="Gene3D" id="3.40.50.1110">
    <property type="entry name" value="SGNH hydrolase"/>
    <property type="match status" value="1"/>
</dbReference>
<dbReference type="AlphaFoldDB" id="A0A383D540"/>
<dbReference type="EMBL" id="UINC01214391">
    <property type="protein sequence ID" value="SVE39602.1"/>
    <property type="molecule type" value="Genomic_DNA"/>
</dbReference>
<reference evidence="1" key="1">
    <citation type="submission" date="2018-05" db="EMBL/GenBank/DDBJ databases">
        <authorList>
            <person name="Lanie J.A."/>
            <person name="Ng W.-L."/>
            <person name="Kazmierczak K.M."/>
            <person name="Andrzejewski T.M."/>
            <person name="Davidsen T.M."/>
            <person name="Wayne K.J."/>
            <person name="Tettelin H."/>
            <person name="Glass J.I."/>
            <person name="Rusch D."/>
            <person name="Podicherti R."/>
            <person name="Tsui H.-C.T."/>
            <person name="Winkler M.E."/>
        </authorList>
    </citation>
    <scope>NUCLEOTIDE SEQUENCE</scope>
</reference>
<protein>
    <recommendedName>
        <fullName evidence="2">Sialate O-acetylesterase domain-containing protein</fullName>
    </recommendedName>
</protein>
<feature type="non-terminal residue" evidence="1">
    <location>
        <position position="1"/>
    </location>
</feature>
<organism evidence="1">
    <name type="scientific">marine metagenome</name>
    <dbReference type="NCBI Taxonomy" id="408172"/>
    <lineage>
        <taxon>unclassified sequences</taxon>
        <taxon>metagenomes</taxon>
        <taxon>ecological metagenomes</taxon>
    </lineage>
</organism>
<dbReference type="InterPro" id="IPR036514">
    <property type="entry name" value="SGNH_hydro_sf"/>
</dbReference>
<accession>A0A383D540</accession>
<evidence type="ECO:0000313" key="1">
    <source>
        <dbReference type="EMBL" id="SVE39602.1"/>
    </source>
</evidence>
<evidence type="ECO:0008006" key="2">
    <source>
        <dbReference type="Google" id="ProtNLM"/>
    </source>
</evidence>
<feature type="non-terminal residue" evidence="1">
    <location>
        <position position="237"/>
    </location>
</feature>
<gene>
    <name evidence="1" type="ORF">METZ01_LOCUS492456</name>
</gene>
<proteinExistence type="predicted"/>